<evidence type="ECO:0000256" key="1">
    <source>
        <dbReference type="SAM" id="Phobius"/>
    </source>
</evidence>
<feature type="transmembrane region" description="Helical" evidence="1">
    <location>
        <begin position="50"/>
        <end position="69"/>
    </location>
</feature>
<evidence type="ECO:0000313" key="2">
    <source>
        <dbReference type="EMBL" id="OGK02637.1"/>
    </source>
</evidence>
<reference evidence="2 3" key="1">
    <citation type="journal article" date="2016" name="Nat. Commun.">
        <title>Thousands of microbial genomes shed light on interconnected biogeochemical processes in an aquifer system.</title>
        <authorList>
            <person name="Anantharaman K."/>
            <person name="Brown C.T."/>
            <person name="Hug L.A."/>
            <person name="Sharon I."/>
            <person name="Castelle C.J."/>
            <person name="Probst A.J."/>
            <person name="Thomas B.C."/>
            <person name="Singh A."/>
            <person name="Wilkins M.J."/>
            <person name="Karaoz U."/>
            <person name="Brodie E.L."/>
            <person name="Williams K.H."/>
            <person name="Hubbard S.S."/>
            <person name="Banfield J.F."/>
        </authorList>
    </citation>
    <scope>NUCLEOTIDE SEQUENCE [LARGE SCALE GENOMIC DNA]</scope>
</reference>
<accession>A0A1F7F7Z6</accession>
<dbReference type="AlphaFoldDB" id="A0A1F7F7Z6"/>
<gene>
    <name evidence="2" type="ORF">A2519_11290</name>
</gene>
<keyword evidence="1" id="KW-0812">Transmembrane</keyword>
<name>A0A1F7F7Z6_UNCRA</name>
<protein>
    <submittedName>
        <fullName evidence="2">Uncharacterized protein</fullName>
    </submittedName>
</protein>
<keyword evidence="1" id="KW-0472">Membrane</keyword>
<organism evidence="2 3">
    <name type="scientific">Candidatus Raymondbacteria bacterium RIFOXYD12_FULL_49_13</name>
    <dbReference type="NCBI Taxonomy" id="1817890"/>
    <lineage>
        <taxon>Bacteria</taxon>
        <taxon>Raymondiibacteriota</taxon>
    </lineage>
</organism>
<comment type="caution">
    <text evidence="2">The sequence shown here is derived from an EMBL/GenBank/DDBJ whole genome shotgun (WGS) entry which is preliminary data.</text>
</comment>
<evidence type="ECO:0000313" key="3">
    <source>
        <dbReference type="Proteomes" id="UP000179243"/>
    </source>
</evidence>
<feature type="transmembrane region" description="Helical" evidence="1">
    <location>
        <begin position="12"/>
        <end position="30"/>
    </location>
</feature>
<feature type="transmembrane region" description="Helical" evidence="1">
    <location>
        <begin position="99"/>
        <end position="117"/>
    </location>
</feature>
<proteinExistence type="predicted"/>
<dbReference type="Proteomes" id="UP000179243">
    <property type="component" value="Unassembled WGS sequence"/>
</dbReference>
<keyword evidence="1" id="KW-1133">Transmembrane helix</keyword>
<sequence length="125" mass="14540">MPDLKRIEWAHMGAAVLCWAAVFFGLRLLWPASAGLLDIRQYVLANTQVMRQQIDVALIFAPFLAVFLGKALPTRFFRLALFFLPWTALHFFTSQWWEVRYYLPALVCALPALACRFENNLMKFR</sequence>
<dbReference type="EMBL" id="MFYX01000104">
    <property type="protein sequence ID" value="OGK02637.1"/>
    <property type="molecule type" value="Genomic_DNA"/>
</dbReference>